<gene>
    <name evidence="4" type="primary">LOC120255712</name>
</gene>
<dbReference type="AlphaFoldDB" id="A0AB40AWL3"/>
<dbReference type="InterPro" id="IPR026960">
    <property type="entry name" value="RVT-Znf"/>
</dbReference>
<accession>A0AB40AWL3</accession>
<protein>
    <submittedName>
        <fullName evidence="4">Uncharacterized protein LOC120255712</fullName>
    </submittedName>
</protein>
<dbReference type="InterPro" id="IPR012337">
    <property type="entry name" value="RNaseH-like_sf"/>
</dbReference>
<evidence type="ECO:0000313" key="4">
    <source>
        <dbReference type="RefSeq" id="XP_039119408.1"/>
    </source>
</evidence>
<evidence type="ECO:0000259" key="1">
    <source>
        <dbReference type="Pfam" id="PF13456"/>
    </source>
</evidence>
<dbReference type="SUPFAM" id="SSF53098">
    <property type="entry name" value="Ribonuclease H-like"/>
    <property type="match status" value="1"/>
</dbReference>
<dbReference type="GO" id="GO:0003676">
    <property type="term" value="F:nucleic acid binding"/>
    <property type="evidence" value="ECO:0007669"/>
    <property type="project" value="InterPro"/>
</dbReference>
<dbReference type="InterPro" id="IPR036397">
    <property type="entry name" value="RNaseH_sf"/>
</dbReference>
<organism evidence="3 4">
    <name type="scientific">Dioscorea cayennensis subsp. rotundata</name>
    <name type="common">White Guinea yam</name>
    <name type="synonym">Dioscorea rotundata</name>
    <dbReference type="NCBI Taxonomy" id="55577"/>
    <lineage>
        <taxon>Eukaryota</taxon>
        <taxon>Viridiplantae</taxon>
        <taxon>Streptophyta</taxon>
        <taxon>Embryophyta</taxon>
        <taxon>Tracheophyta</taxon>
        <taxon>Spermatophyta</taxon>
        <taxon>Magnoliopsida</taxon>
        <taxon>Liliopsida</taxon>
        <taxon>Dioscoreales</taxon>
        <taxon>Dioscoreaceae</taxon>
        <taxon>Dioscorea</taxon>
    </lineage>
</organism>
<keyword evidence="3" id="KW-1185">Reference proteome</keyword>
<feature type="domain" description="RNase H type-1" evidence="1">
    <location>
        <begin position="268"/>
        <end position="386"/>
    </location>
</feature>
<dbReference type="RefSeq" id="XP_039119408.1">
    <property type="nucleotide sequence ID" value="XM_039263474.1"/>
</dbReference>
<dbReference type="GO" id="GO:0004523">
    <property type="term" value="F:RNA-DNA hybrid ribonuclease activity"/>
    <property type="evidence" value="ECO:0007669"/>
    <property type="project" value="InterPro"/>
</dbReference>
<evidence type="ECO:0000313" key="3">
    <source>
        <dbReference type="Proteomes" id="UP001515500"/>
    </source>
</evidence>
<dbReference type="Gene3D" id="3.30.420.10">
    <property type="entry name" value="Ribonuclease H-like superfamily/Ribonuclease H"/>
    <property type="match status" value="1"/>
</dbReference>
<feature type="domain" description="Reverse transcriptase zinc-binding" evidence="2">
    <location>
        <begin position="87"/>
        <end position="164"/>
    </location>
</feature>
<dbReference type="Pfam" id="PF13456">
    <property type="entry name" value="RVT_3"/>
    <property type="match status" value="1"/>
</dbReference>
<dbReference type="CDD" id="cd06222">
    <property type="entry name" value="RNase_H_like"/>
    <property type="match status" value="1"/>
</dbReference>
<dbReference type="InterPro" id="IPR044730">
    <property type="entry name" value="RNase_H-like_dom_plant"/>
</dbReference>
<dbReference type="Proteomes" id="UP001515500">
    <property type="component" value="Chromosome 3"/>
</dbReference>
<proteinExistence type="predicted"/>
<dbReference type="InterPro" id="IPR002156">
    <property type="entry name" value="RNaseH_domain"/>
</dbReference>
<reference evidence="4" key="1">
    <citation type="submission" date="2025-08" db="UniProtKB">
        <authorList>
            <consortium name="RefSeq"/>
        </authorList>
    </citation>
    <scope>IDENTIFICATION</scope>
</reference>
<sequence>MWKDPCIMDFPINLKPTYLNMDLFHDSMSLSDLLSLDCFNHDALIHTFGPNLDWAWLNNIDLTASQNYWIWGSTSLKTTLAFVVYDNLNSNMDVGWMGWFHIWRLRVIPSIKVLIWKLAHGKLLIGAYLYDINIGPHNLCNFCNLMPETATHVIWECPKVALYWSRVLSYLGCPTMPISVLSSEHWITSYLNKSHNSQFGKALIVTTAWLIWKERCNLIFKKWTPNFNSLVDKAWSYCSNFEQATRCMSRECPKLRNSKTVITIYSEASWDSSTQDCGLGFAIILNYNQILLAGSCGYLTDSPITAEIEAIILAMNYCANNYLNLNHIYCDCPGVYQMINNFQRTVAWRFGSSIHQLKLILKHFPSTTLQNIDCDTNILADSLAHFGL</sequence>
<evidence type="ECO:0000259" key="2">
    <source>
        <dbReference type="Pfam" id="PF13966"/>
    </source>
</evidence>
<name>A0AB40AWL3_DIOCR</name>
<dbReference type="Pfam" id="PF13966">
    <property type="entry name" value="zf-RVT"/>
    <property type="match status" value="1"/>
</dbReference>
<dbReference type="GeneID" id="120255712"/>